<feature type="chain" id="PRO_5002742952" evidence="1">
    <location>
        <begin position="49"/>
        <end position="192"/>
    </location>
</feature>
<sequence length="192" mass="20825">MASLLVRGRRERVALLVDRASQRQHSQRHHLACWTGLLILFLLPSGNANIGEVHTDSASACLNREPLVQIETFAGPDHTCHAQALHTSTWNAAAPACVFDNETATFFRVHLDERFCTARTLVTRIDYADEACTQLLAALRVPVNVCTGWVPATHGVRITCACQAPSSAVPAATLAWALIPTFALATAVVVYL</sequence>
<dbReference type="EMBL" id="CH991578">
    <property type="protein sequence ID" value="EDQ84979.1"/>
    <property type="molecule type" value="Genomic_DNA"/>
</dbReference>
<dbReference type="InParanoid" id="A9VBR5"/>
<dbReference type="RefSeq" id="XP_001750149.1">
    <property type="nucleotide sequence ID" value="XM_001750097.1"/>
</dbReference>
<organism evidence="2 3">
    <name type="scientific">Monosiga brevicollis</name>
    <name type="common">Choanoflagellate</name>
    <dbReference type="NCBI Taxonomy" id="81824"/>
    <lineage>
        <taxon>Eukaryota</taxon>
        <taxon>Choanoflagellata</taxon>
        <taxon>Craspedida</taxon>
        <taxon>Salpingoecidae</taxon>
        <taxon>Monosiga</taxon>
    </lineage>
</organism>
<reference evidence="2 3" key="1">
    <citation type="journal article" date="2008" name="Nature">
        <title>The genome of the choanoflagellate Monosiga brevicollis and the origin of metazoans.</title>
        <authorList>
            <consortium name="JGI Sequencing"/>
            <person name="King N."/>
            <person name="Westbrook M.J."/>
            <person name="Young S.L."/>
            <person name="Kuo A."/>
            <person name="Abedin M."/>
            <person name="Chapman J."/>
            <person name="Fairclough S."/>
            <person name="Hellsten U."/>
            <person name="Isogai Y."/>
            <person name="Letunic I."/>
            <person name="Marr M."/>
            <person name="Pincus D."/>
            <person name="Putnam N."/>
            <person name="Rokas A."/>
            <person name="Wright K.J."/>
            <person name="Zuzow R."/>
            <person name="Dirks W."/>
            <person name="Good M."/>
            <person name="Goodstein D."/>
            <person name="Lemons D."/>
            <person name="Li W."/>
            <person name="Lyons J.B."/>
            <person name="Morris A."/>
            <person name="Nichols S."/>
            <person name="Richter D.J."/>
            <person name="Salamov A."/>
            <person name="Bork P."/>
            <person name="Lim W.A."/>
            <person name="Manning G."/>
            <person name="Miller W.T."/>
            <person name="McGinnis W."/>
            <person name="Shapiro H."/>
            <person name="Tjian R."/>
            <person name="Grigoriev I.V."/>
            <person name="Rokhsar D."/>
        </authorList>
    </citation>
    <scope>NUCLEOTIDE SEQUENCE [LARGE SCALE GENOMIC DNA]</scope>
    <source>
        <strain evidence="3">MX1 / ATCC 50154</strain>
    </source>
</reference>
<keyword evidence="1" id="KW-0732">Signal</keyword>
<dbReference type="Proteomes" id="UP000001357">
    <property type="component" value="Unassembled WGS sequence"/>
</dbReference>
<accession>A9VBR5</accession>
<feature type="signal peptide" evidence="1">
    <location>
        <begin position="1"/>
        <end position="48"/>
    </location>
</feature>
<keyword evidence="3" id="KW-1185">Reference proteome</keyword>
<protein>
    <submittedName>
        <fullName evidence="2">Uncharacterized protein</fullName>
    </submittedName>
</protein>
<evidence type="ECO:0000256" key="1">
    <source>
        <dbReference type="SAM" id="SignalP"/>
    </source>
</evidence>
<dbReference type="KEGG" id="mbr:MONBRDRAFT_12272"/>
<dbReference type="AlphaFoldDB" id="A9VBR5"/>
<gene>
    <name evidence="2" type="ORF">MONBRDRAFT_12272</name>
</gene>
<proteinExistence type="predicted"/>
<evidence type="ECO:0000313" key="3">
    <source>
        <dbReference type="Proteomes" id="UP000001357"/>
    </source>
</evidence>
<evidence type="ECO:0000313" key="2">
    <source>
        <dbReference type="EMBL" id="EDQ84979.1"/>
    </source>
</evidence>
<dbReference type="GeneID" id="5895439"/>
<name>A9VBR5_MONBE</name>